<gene>
    <name evidence="2" type="ORF">C8F04DRAFT_157650</name>
</gene>
<comment type="caution">
    <text evidence="2">The sequence shown here is derived from an EMBL/GenBank/DDBJ whole genome shotgun (WGS) entry which is preliminary data.</text>
</comment>
<organism evidence="2 3">
    <name type="scientific">Mycena alexandri</name>
    <dbReference type="NCBI Taxonomy" id="1745969"/>
    <lineage>
        <taxon>Eukaryota</taxon>
        <taxon>Fungi</taxon>
        <taxon>Dikarya</taxon>
        <taxon>Basidiomycota</taxon>
        <taxon>Agaricomycotina</taxon>
        <taxon>Agaricomycetes</taxon>
        <taxon>Agaricomycetidae</taxon>
        <taxon>Agaricales</taxon>
        <taxon>Marasmiineae</taxon>
        <taxon>Mycenaceae</taxon>
        <taxon>Mycena</taxon>
    </lineage>
</organism>
<name>A0AAD6XAK4_9AGAR</name>
<protein>
    <submittedName>
        <fullName evidence="2">Uncharacterized protein</fullName>
    </submittedName>
</protein>
<evidence type="ECO:0000256" key="1">
    <source>
        <dbReference type="SAM" id="MobiDB-lite"/>
    </source>
</evidence>
<feature type="region of interest" description="Disordered" evidence="1">
    <location>
        <begin position="57"/>
        <end position="89"/>
    </location>
</feature>
<dbReference type="EMBL" id="JARJCM010000017">
    <property type="protein sequence ID" value="KAJ7041405.1"/>
    <property type="molecule type" value="Genomic_DNA"/>
</dbReference>
<feature type="compositionally biased region" description="Low complexity" evidence="1">
    <location>
        <begin position="62"/>
        <end position="80"/>
    </location>
</feature>
<reference evidence="2" key="1">
    <citation type="submission" date="2023-03" db="EMBL/GenBank/DDBJ databases">
        <title>Massive genome expansion in bonnet fungi (Mycena s.s.) driven by repeated elements and novel gene families across ecological guilds.</title>
        <authorList>
            <consortium name="Lawrence Berkeley National Laboratory"/>
            <person name="Harder C.B."/>
            <person name="Miyauchi S."/>
            <person name="Viragh M."/>
            <person name="Kuo A."/>
            <person name="Thoen E."/>
            <person name="Andreopoulos B."/>
            <person name="Lu D."/>
            <person name="Skrede I."/>
            <person name="Drula E."/>
            <person name="Henrissat B."/>
            <person name="Morin E."/>
            <person name="Kohler A."/>
            <person name="Barry K."/>
            <person name="LaButti K."/>
            <person name="Morin E."/>
            <person name="Salamov A."/>
            <person name="Lipzen A."/>
            <person name="Mereny Z."/>
            <person name="Hegedus B."/>
            <person name="Baldrian P."/>
            <person name="Stursova M."/>
            <person name="Weitz H."/>
            <person name="Taylor A."/>
            <person name="Grigoriev I.V."/>
            <person name="Nagy L.G."/>
            <person name="Martin F."/>
            <person name="Kauserud H."/>
        </authorList>
    </citation>
    <scope>NUCLEOTIDE SEQUENCE</scope>
    <source>
        <strain evidence="2">CBHHK200</strain>
    </source>
</reference>
<proteinExistence type="predicted"/>
<sequence>MSVRATLVHALTQAQVLLSTSCGLLERVIKYCLQFLVLGCRNMPQNVSAQHSGISMARSYDSGSCSPPSNGSSSWEWGSPIKATRRARA</sequence>
<accession>A0AAD6XAK4</accession>
<evidence type="ECO:0000313" key="2">
    <source>
        <dbReference type="EMBL" id="KAJ7041405.1"/>
    </source>
</evidence>
<dbReference type="PROSITE" id="PS51257">
    <property type="entry name" value="PROKAR_LIPOPROTEIN"/>
    <property type="match status" value="1"/>
</dbReference>
<keyword evidence="3" id="KW-1185">Reference proteome</keyword>
<dbReference type="Proteomes" id="UP001218188">
    <property type="component" value="Unassembled WGS sequence"/>
</dbReference>
<evidence type="ECO:0000313" key="3">
    <source>
        <dbReference type="Proteomes" id="UP001218188"/>
    </source>
</evidence>
<dbReference type="AlphaFoldDB" id="A0AAD6XAK4"/>